<dbReference type="NCBIfam" id="TIGR00444">
    <property type="entry name" value="mazG"/>
    <property type="match status" value="1"/>
</dbReference>
<evidence type="ECO:0000256" key="1">
    <source>
        <dbReference type="ARBA" id="ARBA00052141"/>
    </source>
</evidence>
<dbReference type="Proteomes" id="UP000187417">
    <property type="component" value="Unassembled WGS sequence"/>
</dbReference>
<dbReference type="GeneID" id="73802532"/>
<feature type="domain" description="NTP pyrophosphohydrolase MazG-like" evidence="5">
    <location>
        <begin position="164"/>
        <end position="225"/>
    </location>
</feature>
<dbReference type="InterPro" id="IPR048015">
    <property type="entry name" value="NTP-PPase_MazG-like_N"/>
</dbReference>
<evidence type="ECO:0000259" key="5">
    <source>
        <dbReference type="Pfam" id="PF03819"/>
    </source>
</evidence>
<dbReference type="GO" id="GO:0046076">
    <property type="term" value="P:dTTP catabolic process"/>
    <property type="evidence" value="ECO:0007669"/>
    <property type="project" value="TreeGrafter"/>
</dbReference>
<evidence type="ECO:0000313" key="6">
    <source>
        <dbReference type="EMBL" id="OKY93801.1"/>
    </source>
</evidence>
<dbReference type="RefSeq" id="WP_004328061.1">
    <property type="nucleotide sequence ID" value="NZ_BAAFKT010000006.1"/>
</dbReference>
<dbReference type="Pfam" id="PF03819">
    <property type="entry name" value="MazG"/>
    <property type="match status" value="2"/>
</dbReference>
<comment type="catalytic activity">
    <reaction evidence="1">
        <text>ATP + H2O = AMP + diphosphate + H(+)</text>
        <dbReference type="Rhea" id="RHEA:14245"/>
        <dbReference type="ChEBI" id="CHEBI:15377"/>
        <dbReference type="ChEBI" id="CHEBI:15378"/>
        <dbReference type="ChEBI" id="CHEBI:30616"/>
        <dbReference type="ChEBI" id="CHEBI:33019"/>
        <dbReference type="ChEBI" id="CHEBI:456215"/>
        <dbReference type="EC" id="3.6.1.8"/>
    </reaction>
</comment>
<evidence type="ECO:0000256" key="3">
    <source>
        <dbReference type="ARBA" id="ARBA00066372"/>
    </source>
</evidence>
<dbReference type="FunFam" id="1.10.287.1080:FF:000001">
    <property type="entry name" value="Nucleoside triphosphate pyrophosphohydrolase"/>
    <property type="match status" value="1"/>
</dbReference>
<dbReference type="PANTHER" id="PTHR30522">
    <property type="entry name" value="NUCLEOSIDE TRIPHOSPHATE PYROPHOSPHOHYDROLASE"/>
    <property type="match status" value="1"/>
</dbReference>
<evidence type="ECO:0000313" key="7">
    <source>
        <dbReference type="Proteomes" id="UP000187417"/>
    </source>
</evidence>
<dbReference type="GO" id="GO:0046081">
    <property type="term" value="P:dUTP catabolic process"/>
    <property type="evidence" value="ECO:0007669"/>
    <property type="project" value="TreeGrafter"/>
</dbReference>
<proteinExistence type="inferred from homology"/>
<evidence type="ECO:0000256" key="2">
    <source>
        <dbReference type="ARBA" id="ARBA00061115"/>
    </source>
</evidence>
<dbReference type="SUPFAM" id="SSF101386">
    <property type="entry name" value="all-alpha NTP pyrophosphatases"/>
    <property type="match status" value="2"/>
</dbReference>
<dbReference type="GO" id="GO:0046052">
    <property type="term" value="P:UTP catabolic process"/>
    <property type="evidence" value="ECO:0007669"/>
    <property type="project" value="TreeGrafter"/>
</dbReference>
<dbReference type="CDD" id="cd11528">
    <property type="entry name" value="NTP-PPase_MazG_Nterm"/>
    <property type="match status" value="1"/>
</dbReference>
<sequence>MKQDKLKATARLLEIMDTLREQCPWDRKQTFETLRNNTIEETYELADAILNKDLDGIKEEAGDLLLHVVFYAKLGEEAGAFDYADVVNALCDKLVYRHPHIYGEVHADTPEEVKANWEALKLRKKNRRSGTLGGVPVSLPALVKAYRIGEKAAATGFDWEKKEDVWAKVKEETAEVEAEMTSGDRTAMEEEFGDLLFALVNACRLYGIDPESALERSNKKFMNRFNYMEECASSEGHTLHELSLDRMEELWQQAKHAAAEKE</sequence>
<dbReference type="Gene3D" id="1.10.287.1080">
    <property type="entry name" value="MazG-like"/>
    <property type="match status" value="2"/>
</dbReference>
<accession>A0A1Q6F4L7</accession>
<dbReference type="PANTHER" id="PTHR30522:SF0">
    <property type="entry name" value="NUCLEOSIDE TRIPHOSPHATE PYROPHOSPHOHYDROLASE"/>
    <property type="match status" value="1"/>
</dbReference>
<reference evidence="6 7" key="1">
    <citation type="journal article" date="2016" name="Nat. Biotechnol.">
        <title>Measurement of bacterial replication rates in microbial communities.</title>
        <authorList>
            <person name="Brown C.T."/>
            <person name="Olm M.R."/>
            <person name="Thomas B.C."/>
            <person name="Banfield J.F."/>
        </authorList>
    </citation>
    <scope>NUCLEOTIDE SEQUENCE [LARGE SCALE GENOMIC DNA]</scope>
    <source>
        <strain evidence="6">CAG:67_53_122</strain>
    </source>
</reference>
<keyword evidence="6" id="KW-0378">Hydrolase</keyword>
<dbReference type="GO" id="GO:0006203">
    <property type="term" value="P:dGTP catabolic process"/>
    <property type="evidence" value="ECO:0007669"/>
    <property type="project" value="TreeGrafter"/>
</dbReference>
<dbReference type="AlphaFoldDB" id="A0A1Q6F4L7"/>
<dbReference type="EMBL" id="MNQH01000032">
    <property type="protein sequence ID" value="OKY93801.1"/>
    <property type="molecule type" value="Genomic_DNA"/>
</dbReference>
<protein>
    <recommendedName>
        <fullName evidence="4">Nucleoside triphosphate pyrophosphohydrolase</fullName>
        <ecNumber evidence="3">3.6.1.8</ecNumber>
    </recommendedName>
</protein>
<dbReference type="InterPro" id="IPR048011">
    <property type="entry name" value="NTP-PPase_MazG-like_C"/>
</dbReference>
<dbReference type="InterPro" id="IPR011551">
    <property type="entry name" value="NTP_PyrPHydrolase_MazG"/>
</dbReference>
<name>A0A1Q6F4L7_9BACT</name>
<gene>
    <name evidence="6" type="ORF">BHV66_07800</name>
</gene>
<dbReference type="GO" id="GO:0046047">
    <property type="term" value="P:TTP catabolic process"/>
    <property type="evidence" value="ECO:0007669"/>
    <property type="project" value="TreeGrafter"/>
</dbReference>
<dbReference type="NCBIfam" id="NF007113">
    <property type="entry name" value="PRK09562.1"/>
    <property type="match status" value="1"/>
</dbReference>
<dbReference type="FunFam" id="1.10.287.1080:FF:000003">
    <property type="entry name" value="Nucleoside triphosphate pyrophosphohydrolase"/>
    <property type="match status" value="1"/>
</dbReference>
<feature type="domain" description="NTP pyrophosphohydrolase MazG-like" evidence="5">
    <location>
        <begin position="29"/>
        <end position="101"/>
    </location>
</feature>
<dbReference type="InterPro" id="IPR004518">
    <property type="entry name" value="MazG-like_dom"/>
</dbReference>
<organism evidence="6 7">
    <name type="scientific">Alistipes putredinis</name>
    <dbReference type="NCBI Taxonomy" id="28117"/>
    <lineage>
        <taxon>Bacteria</taxon>
        <taxon>Pseudomonadati</taxon>
        <taxon>Bacteroidota</taxon>
        <taxon>Bacteroidia</taxon>
        <taxon>Bacteroidales</taxon>
        <taxon>Rikenellaceae</taxon>
        <taxon>Alistipes</taxon>
    </lineage>
</organism>
<dbReference type="STRING" id="28117.BHV66_07800"/>
<evidence type="ECO:0000256" key="4">
    <source>
        <dbReference type="ARBA" id="ARBA00074799"/>
    </source>
</evidence>
<comment type="similarity">
    <text evidence="2">Belongs to the nucleoside triphosphate pyrophosphohydrolase family.</text>
</comment>
<dbReference type="GO" id="GO:0006950">
    <property type="term" value="P:response to stress"/>
    <property type="evidence" value="ECO:0007669"/>
    <property type="project" value="UniProtKB-ARBA"/>
</dbReference>
<dbReference type="EC" id="3.6.1.8" evidence="3"/>
<dbReference type="GO" id="GO:0046061">
    <property type="term" value="P:dATP catabolic process"/>
    <property type="evidence" value="ECO:0007669"/>
    <property type="project" value="TreeGrafter"/>
</dbReference>
<dbReference type="CDD" id="cd11529">
    <property type="entry name" value="NTP-PPase_MazG_Cterm"/>
    <property type="match status" value="1"/>
</dbReference>
<dbReference type="GO" id="GO:0047693">
    <property type="term" value="F:ATP diphosphatase activity"/>
    <property type="evidence" value="ECO:0007669"/>
    <property type="project" value="UniProtKB-EC"/>
</dbReference>
<comment type="caution">
    <text evidence="6">The sequence shown here is derived from an EMBL/GenBank/DDBJ whole genome shotgun (WGS) entry which is preliminary data.</text>
</comment>